<dbReference type="EMBL" id="FNKM01000002">
    <property type="protein sequence ID" value="SDR36953.1"/>
    <property type="molecule type" value="Genomic_DNA"/>
</dbReference>
<evidence type="ECO:0000313" key="2">
    <source>
        <dbReference type="Proteomes" id="UP000198740"/>
    </source>
</evidence>
<dbReference type="Proteomes" id="UP000198740">
    <property type="component" value="Unassembled WGS sequence"/>
</dbReference>
<evidence type="ECO:0000313" key="1">
    <source>
        <dbReference type="EMBL" id="SDR36953.1"/>
    </source>
</evidence>
<gene>
    <name evidence="1" type="ORF">SAMN04490186_5694</name>
</gene>
<sequence length="84" mass="9448">MYFFSKGIEATPGDNSPSDVLERMYTNQLALEAALMGLTPHVEQRGASEVRDNIREALDTIGENDRRFAGHLQRPSNLVIHHLQ</sequence>
<reference evidence="1 2" key="1">
    <citation type="submission" date="2016-10" db="EMBL/GenBank/DDBJ databases">
        <authorList>
            <person name="Varghese N."/>
            <person name="Submissions S."/>
        </authorList>
    </citation>
    <scope>NUCLEOTIDE SEQUENCE [LARGE SCALE GENOMIC DNA]</scope>
    <source>
        <strain evidence="1 2">BS2976</strain>
    </source>
</reference>
<keyword evidence="2" id="KW-1185">Reference proteome</keyword>
<name>A0ABY0TUH6_9PSED</name>
<protein>
    <recommendedName>
        <fullName evidence="3">DUF3077 domain-containing protein</fullName>
    </recommendedName>
</protein>
<accession>A0ABY0TUH6</accession>
<evidence type="ECO:0008006" key="3">
    <source>
        <dbReference type="Google" id="ProtNLM"/>
    </source>
</evidence>
<proteinExistence type="predicted"/>
<organism evidence="1 2">
    <name type="scientific">Pseudomonas grimontii</name>
    <dbReference type="NCBI Taxonomy" id="129847"/>
    <lineage>
        <taxon>Bacteria</taxon>
        <taxon>Pseudomonadati</taxon>
        <taxon>Pseudomonadota</taxon>
        <taxon>Gammaproteobacteria</taxon>
        <taxon>Pseudomonadales</taxon>
        <taxon>Pseudomonadaceae</taxon>
        <taxon>Pseudomonas</taxon>
    </lineage>
</organism>
<comment type="caution">
    <text evidence="1">The sequence shown here is derived from an EMBL/GenBank/DDBJ whole genome shotgun (WGS) entry which is preliminary data.</text>
</comment>